<dbReference type="RefSeq" id="WP_192568841.1">
    <property type="nucleotide sequence ID" value="NZ_JACZEP010000017.1"/>
</dbReference>
<gene>
    <name evidence="1" type="ORF">IHE39_28135</name>
</gene>
<dbReference type="Proteomes" id="UP000598227">
    <property type="component" value="Unassembled WGS sequence"/>
</dbReference>
<keyword evidence="2" id="KW-1185">Reference proteome</keyword>
<sequence>MADRPILFSGPMVRALLADRKTQTRRIIDFAGVDKVVEFVRVGFDRDTGVPFFEMKGGAGQFLTRPKGRHFVDHHYSPRFGVGDRLYVREAHAIVPRTAYRCSEGVEQMLRPDDDHDAAIFRCGWDRSIPKWRPGIHMPRWASRLTLTVTDVRVQRLQEISEADAIAEGAWSNGKGYTCFETNAGRTEMLPAARPAFAELWNSLNAERGYGWYVNPWVTVTTFAVERRNIDEVAP</sequence>
<comment type="caution">
    <text evidence="1">The sequence shown here is derived from an EMBL/GenBank/DDBJ whole genome shotgun (WGS) entry which is preliminary data.</text>
</comment>
<evidence type="ECO:0000313" key="1">
    <source>
        <dbReference type="EMBL" id="MBE1208168.1"/>
    </source>
</evidence>
<accession>A0ABR9GWW4</accession>
<evidence type="ECO:0000313" key="2">
    <source>
        <dbReference type="Proteomes" id="UP000598227"/>
    </source>
</evidence>
<name>A0ABR9GWW4_9HYPH</name>
<reference evidence="1 2" key="1">
    <citation type="submission" date="2020-09" db="EMBL/GenBank/DDBJ databases">
        <title>Draft Genome Sequence of Aminobacter carboxidus type strain DSM 1086, a soil Gram-negative carboxydobacterium.</title>
        <authorList>
            <person name="Turrini P."/>
            <person name="Tescari M."/>
            <person name="Artuso I."/>
            <person name="Lugli G.A."/>
            <person name="Frangipani E."/>
            <person name="Ventura M."/>
            <person name="Visca P."/>
        </authorList>
    </citation>
    <scope>NUCLEOTIDE SEQUENCE [LARGE SCALE GENOMIC DNA]</scope>
    <source>
        <strain evidence="1 2">DSM 1086</strain>
    </source>
</reference>
<dbReference type="EMBL" id="JACZEP010000017">
    <property type="protein sequence ID" value="MBE1208168.1"/>
    <property type="molecule type" value="Genomic_DNA"/>
</dbReference>
<organism evidence="1 2">
    <name type="scientific">Aminobacter carboxidus</name>
    <dbReference type="NCBI Taxonomy" id="376165"/>
    <lineage>
        <taxon>Bacteria</taxon>
        <taxon>Pseudomonadati</taxon>
        <taxon>Pseudomonadota</taxon>
        <taxon>Alphaproteobacteria</taxon>
        <taxon>Hyphomicrobiales</taxon>
        <taxon>Phyllobacteriaceae</taxon>
        <taxon>Aminobacter</taxon>
    </lineage>
</organism>
<proteinExistence type="predicted"/>
<protein>
    <submittedName>
        <fullName evidence="1">Uncharacterized protein</fullName>
    </submittedName>
</protein>